<comment type="caution">
    <text evidence="2">The sequence shown here is derived from an EMBL/GenBank/DDBJ whole genome shotgun (WGS) entry which is preliminary data.</text>
</comment>
<feature type="non-terminal residue" evidence="2">
    <location>
        <position position="133"/>
    </location>
</feature>
<evidence type="ECO:0000259" key="1">
    <source>
        <dbReference type="Pfam" id="PF03848"/>
    </source>
</evidence>
<evidence type="ECO:0000313" key="3">
    <source>
        <dbReference type="Proteomes" id="UP000732619"/>
    </source>
</evidence>
<organism evidence="2 3">
    <name type="scientific">Methanobrevibacter olleyae</name>
    <dbReference type="NCBI Taxonomy" id="294671"/>
    <lineage>
        <taxon>Archaea</taxon>
        <taxon>Methanobacteriati</taxon>
        <taxon>Methanobacteriota</taxon>
        <taxon>Methanomada group</taxon>
        <taxon>Methanobacteria</taxon>
        <taxon>Methanobacteriales</taxon>
        <taxon>Methanobacteriaceae</taxon>
        <taxon>Methanobrevibacter</taxon>
    </lineage>
</organism>
<dbReference type="EMBL" id="SUTG01000097">
    <property type="protein sequence ID" value="MBE6513483.1"/>
    <property type="molecule type" value="Genomic_DNA"/>
</dbReference>
<accession>A0A8T3VQN2</accession>
<dbReference type="Gene3D" id="3.40.50.150">
    <property type="entry name" value="Vaccinia Virus protein VP39"/>
    <property type="match status" value="1"/>
</dbReference>
<keyword evidence="2" id="KW-0489">Methyltransferase</keyword>
<gene>
    <name evidence="2" type="ORF">E7Z75_10155</name>
</gene>
<dbReference type="InterPro" id="IPR015985">
    <property type="entry name" value="TehB-like_dom"/>
</dbReference>
<dbReference type="Pfam" id="PF03848">
    <property type="entry name" value="TehB"/>
    <property type="match status" value="1"/>
</dbReference>
<dbReference type="GO" id="GO:0032259">
    <property type="term" value="P:methylation"/>
    <property type="evidence" value="ECO:0007669"/>
    <property type="project" value="UniProtKB-KW"/>
</dbReference>
<name>A0A8T3VQN2_METOL</name>
<dbReference type="SUPFAM" id="SSF53335">
    <property type="entry name" value="S-adenosyl-L-methionine-dependent methyltransferases"/>
    <property type="match status" value="1"/>
</dbReference>
<proteinExistence type="predicted"/>
<dbReference type="Proteomes" id="UP000732619">
    <property type="component" value="Unassembled WGS sequence"/>
</dbReference>
<protein>
    <submittedName>
        <fullName evidence="2">Class I SAM-dependent methyltransferase</fullName>
    </submittedName>
</protein>
<dbReference type="AlphaFoldDB" id="A0A8T3VQN2"/>
<sequence>MKNKEYWADYYKKYPNPAEPSTFAKFCTEYIQEGKKLIELGCGNGRDSVYFRKKNLNVTAIDQVDKEIAYLNEKYGDKCLEFIAKDFSNLKTDKFYDYIYSRFTLHSIDQEAEKRVFKWISHQLNSEGYFFLE</sequence>
<evidence type="ECO:0000313" key="2">
    <source>
        <dbReference type="EMBL" id="MBE6513483.1"/>
    </source>
</evidence>
<keyword evidence="2" id="KW-0808">Transferase</keyword>
<dbReference type="PANTHER" id="PTHR43861">
    <property type="entry name" value="TRANS-ACONITATE 2-METHYLTRANSFERASE-RELATED"/>
    <property type="match status" value="1"/>
</dbReference>
<dbReference type="InterPro" id="IPR029063">
    <property type="entry name" value="SAM-dependent_MTases_sf"/>
</dbReference>
<dbReference type="GO" id="GO:0008168">
    <property type="term" value="F:methyltransferase activity"/>
    <property type="evidence" value="ECO:0007669"/>
    <property type="project" value="UniProtKB-KW"/>
</dbReference>
<dbReference type="CDD" id="cd02440">
    <property type="entry name" value="AdoMet_MTases"/>
    <property type="match status" value="1"/>
</dbReference>
<feature type="domain" description="Tellurite resistance methyltransferase TehB-like" evidence="1">
    <location>
        <begin position="2"/>
        <end position="129"/>
    </location>
</feature>
<reference evidence="2" key="1">
    <citation type="submission" date="2019-04" db="EMBL/GenBank/DDBJ databases">
        <title>Evolution of Biomass-Degrading Anaerobic Consortia Revealed by Metagenomics.</title>
        <authorList>
            <person name="Peng X."/>
        </authorList>
    </citation>
    <scope>NUCLEOTIDE SEQUENCE</scope>
    <source>
        <strain evidence="2">SIG14</strain>
    </source>
</reference>